<dbReference type="InterPro" id="IPR052383">
    <property type="entry name" value="Anti-sigma-E_RseA-like"/>
</dbReference>
<dbReference type="InterPro" id="IPR005572">
    <property type="entry name" value="Anti-sigma_E_RseA_N"/>
</dbReference>
<sequence length="250" mass="26637">MADRSQDDAISFESLSALVDNEATDREVQRAVLAWRDQPEARQRWSTYQLIGDALRAEGMARGGRTDADFLSSLRSRLDAEPVVLAPQAAVAVQQAQAFQMPEVVAPTPHVVSLDAARELRRRRWSGPISVAAGFVMVLSAVVSMVNGDAVTGTSADTVAQAVTPVPNAGLSLAQGFQADGMMLGLNTHKVGLSDAAPSFTEKAEGRRNYLVLMRDDQLDQLMAAQREMGASRSLSGAQVQPVSFGASAP</sequence>
<dbReference type="PANTHER" id="PTHR38104">
    <property type="match status" value="1"/>
</dbReference>
<gene>
    <name evidence="2" type="ORF">EYS42_04770</name>
</gene>
<accession>A0A4Q9H089</accession>
<dbReference type="SUPFAM" id="SSF89069">
    <property type="entry name" value="N-terminal, cytoplasmic domain of anti-sigmaE factor RseA"/>
    <property type="match status" value="1"/>
</dbReference>
<reference evidence="2 3" key="1">
    <citation type="submission" date="2019-02" db="EMBL/GenBank/DDBJ databases">
        <title>Aquabacterium sp. strain KMB7.</title>
        <authorList>
            <person name="Chen W.-M."/>
        </authorList>
    </citation>
    <scope>NUCLEOTIDE SEQUENCE [LARGE SCALE GENOMIC DNA]</scope>
    <source>
        <strain evidence="2 3">KMB7</strain>
    </source>
</reference>
<dbReference type="GO" id="GO:0016989">
    <property type="term" value="F:sigma factor antagonist activity"/>
    <property type="evidence" value="ECO:0007669"/>
    <property type="project" value="InterPro"/>
</dbReference>
<proteinExistence type="predicted"/>
<organism evidence="2 3">
    <name type="scientific">Aquabacterium lacunae</name>
    <dbReference type="NCBI Taxonomy" id="2528630"/>
    <lineage>
        <taxon>Bacteria</taxon>
        <taxon>Pseudomonadati</taxon>
        <taxon>Pseudomonadota</taxon>
        <taxon>Betaproteobacteria</taxon>
        <taxon>Burkholderiales</taxon>
        <taxon>Aquabacterium</taxon>
    </lineage>
</organism>
<dbReference type="Pfam" id="PF03872">
    <property type="entry name" value="RseA_N"/>
    <property type="match status" value="1"/>
</dbReference>
<dbReference type="CDD" id="cd16328">
    <property type="entry name" value="RseA_N"/>
    <property type="match status" value="1"/>
</dbReference>
<keyword evidence="3" id="KW-1185">Reference proteome</keyword>
<feature type="domain" description="Anti sigma-E protein RseA N-terminal" evidence="1">
    <location>
        <begin position="13"/>
        <end position="95"/>
    </location>
</feature>
<dbReference type="Proteomes" id="UP000292120">
    <property type="component" value="Unassembled WGS sequence"/>
</dbReference>
<protein>
    <recommendedName>
        <fullName evidence="1">Anti sigma-E protein RseA N-terminal domain-containing protein</fullName>
    </recommendedName>
</protein>
<evidence type="ECO:0000313" key="2">
    <source>
        <dbReference type="EMBL" id="TBO32508.1"/>
    </source>
</evidence>
<evidence type="ECO:0000259" key="1">
    <source>
        <dbReference type="Pfam" id="PF03872"/>
    </source>
</evidence>
<dbReference type="PANTHER" id="PTHR38104:SF1">
    <property type="entry name" value="ANTI-SIGMA-E FACTOR RSEA"/>
    <property type="match status" value="1"/>
</dbReference>
<evidence type="ECO:0000313" key="3">
    <source>
        <dbReference type="Proteomes" id="UP000292120"/>
    </source>
</evidence>
<dbReference type="InterPro" id="IPR036147">
    <property type="entry name" value="Anti-sigma_E_RseA_N_sf"/>
</dbReference>
<dbReference type="EMBL" id="SIXI01000002">
    <property type="protein sequence ID" value="TBO32508.1"/>
    <property type="molecule type" value="Genomic_DNA"/>
</dbReference>
<dbReference type="OrthoDB" id="8561243at2"/>
<dbReference type="Gene3D" id="1.10.10.880">
    <property type="entry name" value="Anti sigma-E protein RseA, N-terminal domain"/>
    <property type="match status" value="1"/>
</dbReference>
<comment type="caution">
    <text evidence="2">The sequence shown here is derived from an EMBL/GenBank/DDBJ whole genome shotgun (WGS) entry which is preliminary data.</text>
</comment>
<dbReference type="AlphaFoldDB" id="A0A4Q9H089"/>
<dbReference type="RefSeq" id="WP_130966722.1">
    <property type="nucleotide sequence ID" value="NZ_SIXI01000002.1"/>
</dbReference>
<name>A0A4Q9H089_9BURK</name>